<dbReference type="Pfam" id="PF01764">
    <property type="entry name" value="Lipase_3"/>
    <property type="match status" value="1"/>
</dbReference>
<dbReference type="InterPro" id="IPR002921">
    <property type="entry name" value="Fungal_lipase-type"/>
</dbReference>
<evidence type="ECO:0000313" key="2">
    <source>
        <dbReference type="EMBL" id="CBN74082.1"/>
    </source>
</evidence>
<dbReference type="STRING" id="2880.D8LDK8"/>
<dbReference type="InterPro" id="IPR051218">
    <property type="entry name" value="Sec_MonoDiacylglyc_Lipase"/>
</dbReference>
<feature type="domain" description="Fungal lipase-type" evidence="1">
    <location>
        <begin position="83"/>
        <end position="229"/>
    </location>
</feature>
<dbReference type="SUPFAM" id="SSF53474">
    <property type="entry name" value="alpha/beta-Hydrolases"/>
    <property type="match status" value="1"/>
</dbReference>
<gene>
    <name evidence="2" type="ORF">Esi_0012_0160</name>
</gene>
<dbReference type="PANTHER" id="PTHR45856:SF24">
    <property type="entry name" value="FUNGAL LIPASE-LIKE DOMAIN-CONTAINING PROTEIN"/>
    <property type="match status" value="1"/>
</dbReference>
<evidence type="ECO:0000259" key="1">
    <source>
        <dbReference type="Pfam" id="PF01764"/>
    </source>
</evidence>
<dbReference type="AlphaFoldDB" id="D8LDK8"/>
<proteinExistence type="predicted"/>
<reference evidence="2 3" key="1">
    <citation type="journal article" date="2010" name="Nature">
        <title>The Ectocarpus genome and the independent evolution of multicellularity in brown algae.</title>
        <authorList>
            <person name="Cock J.M."/>
            <person name="Sterck L."/>
            <person name="Rouze P."/>
            <person name="Scornet D."/>
            <person name="Allen A.E."/>
            <person name="Amoutzias G."/>
            <person name="Anthouard V."/>
            <person name="Artiguenave F."/>
            <person name="Aury J.M."/>
            <person name="Badger J.H."/>
            <person name="Beszteri B."/>
            <person name="Billiau K."/>
            <person name="Bonnet E."/>
            <person name="Bothwell J.H."/>
            <person name="Bowler C."/>
            <person name="Boyen C."/>
            <person name="Brownlee C."/>
            <person name="Carrano C.J."/>
            <person name="Charrier B."/>
            <person name="Cho G.Y."/>
            <person name="Coelho S.M."/>
            <person name="Collen J."/>
            <person name="Corre E."/>
            <person name="Da Silva C."/>
            <person name="Delage L."/>
            <person name="Delaroque N."/>
            <person name="Dittami S.M."/>
            <person name="Doulbeau S."/>
            <person name="Elias M."/>
            <person name="Farnham G."/>
            <person name="Gachon C.M."/>
            <person name="Gschloessl B."/>
            <person name="Heesch S."/>
            <person name="Jabbari K."/>
            <person name="Jubin C."/>
            <person name="Kawai H."/>
            <person name="Kimura K."/>
            <person name="Kloareg B."/>
            <person name="Kupper F.C."/>
            <person name="Lang D."/>
            <person name="Le Bail A."/>
            <person name="Leblanc C."/>
            <person name="Lerouge P."/>
            <person name="Lohr M."/>
            <person name="Lopez P.J."/>
            <person name="Martens C."/>
            <person name="Maumus F."/>
            <person name="Michel G."/>
            <person name="Miranda-Saavedra D."/>
            <person name="Morales J."/>
            <person name="Moreau H."/>
            <person name="Motomura T."/>
            <person name="Nagasato C."/>
            <person name="Napoli C.A."/>
            <person name="Nelson D.R."/>
            <person name="Nyvall-Collen P."/>
            <person name="Peters A.F."/>
            <person name="Pommier C."/>
            <person name="Potin P."/>
            <person name="Poulain J."/>
            <person name="Quesneville H."/>
            <person name="Read B."/>
            <person name="Rensing S.A."/>
            <person name="Ritter A."/>
            <person name="Rousvoal S."/>
            <person name="Samanta M."/>
            <person name="Samson G."/>
            <person name="Schroeder D.C."/>
            <person name="Segurens B."/>
            <person name="Strittmatter M."/>
            <person name="Tonon T."/>
            <person name="Tregear J.W."/>
            <person name="Valentin K."/>
            <person name="von Dassow P."/>
            <person name="Yamagishi T."/>
            <person name="Van de Peer Y."/>
            <person name="Wincker P."/>
        </authorList>
    </citation>
    <scope>NUCLEOTIDE SEQUENCE [LARGE SCALE GENOMIC DNA]</scope>
    <source>
        <strain evidence="3">Ec32 / CCAP1310/4</strain>
    </source>
</reference>
<dbReference type="CDD" id="cd00519">
    <property type="entry name" value="Lipase_3"/>
    <property type="match status" value="1"/>
</dbReference>
<accession>D8LDK8</accession>
<dbReference type="Proteomes" id="UP000002630">
    <property type="component" value="Linkage Group LG10"/>
</dbReference>
<keyword evidence="3" id="KW-1185">Reference proteome</keyword>
<sequence length="351" mass="38956">MKPNLNTTKFSTQNAFYFASLCKIAYKPEQEAKGLVKGNSTNDGLGFDRFHWFDADEAAKRSSFDAIQDTEAFVAANDDMVAVVFRGTKELTDWATNLDISPRDCAEQWEAPDAVGAVHEGFNEGVDSVWEVRGNMRKVIKNLYNEKGKDRKLYIAGHSLGGALATVAAARLSYIDNLDIAGVYTIGSPRLFDPSAAAGFDSRMNDGTPLKEKYFRCRNNNDIVTRIPLPPSYEHVGTEIYLDRFGAISTSSFADRILGRLSALCRGELIDGVDDHSTSEYIRHFKQDVINAKVPAFDKAKSTCCDAISNFILQVAPDEFVDNIEGLQRFKKIKSTIEEVKQVAKEAAKDF</sequence>
<dbReference type="GO" id="GO:0006629">
    <property type="term" value="P:lipid metabolic process"/>
    <property type="evidence" value="ECO:0007669"/>
    <property type="project" value="InterPro"/>
</dbReference>
<dbReference type="EMBL" id="FN649735">
    <property type="protein sequence ID" value="CBN74082.1"/>
    <property type="molecule type" value="Genomic_DNA"/>
</dbReference>
<organism evidence="2 3">
    <name type="scientific">Ectocarpus siliculosus</name>
    <name type="common">Brown alga</name>
    <name type="synonym">Conferva siliculosa</name>
    <dbReference type="NCBI Taxonomy" id="2880"/>
    <lineage>
        <taxon>Eukaryota</taxon>
        <taxon>Sar</taxon>
        <taxon>Stramenopiles</taxon>
        <taxon>Ochrophyta</taxon>
        <taxon>PX clade</taxon>
        <taxon>Phaeophyceae</taxon>
        <taxon>Ectocarpales</taxon>
        <taxon>Ectocarpaceae</taxon>
        <taxon>Ectocarpus</taxon>
    </lineage>
</organism>
<dbReference type="InterPro" id="IPR029058">
    <property type="entry name" value="AB_hydrolase_fold"/>
</dbReference>
<dbReference type="OrthoDB" id="426718at2759"/>
<evidence type="ECO:0000313" key="3">
    <source>
        <dbReference type="Proteomes" id="UP000002630"/>
    </source>
</evidence>
<dbReference type="InParanoid" id="D8LDK8"/>
<dbReference type="eggNOG" id="KOG4569">
    <property type="taxonomic scope" value="Eukaryota"/>
</dbReference>
<dbReference type="PANTHER" id="PTHR45856">
    <property type="entry name" value="ALPHA/BETA-HYDROLASES SUPERFAMILY PROTEIN"/>
    <property type="match status" value="1"/>
</dbReference>
<protein>
    <submittedName>
        <fullName evidence="2">Lipase</fullName>
    </submittedName>
</protein>
<dbReference type="EMBL" id="FN647877">
    <property type="protein sequence ID" value="CBN74082.1"/>
    <property type="molecule type" value="Genomic_DNA"/>
</dbReference>
<dbReference type="Gene3D" id="3.40.50.1820">
    <property type="entry name" value="alpha/beta hydrolase"/>
    <property type="match status" value="1"/>
</dbReference>
<name>D8LDK8_ECTSI</name>